<dbReference type="EMBL" id="PGCJ01000821">
    <property type="protein sequence ID" value="PLW18972.1"/>
    <property type="molecule type" value="Genomic_DNA"/>
</dbReference>
<feature type="compositionally biased region" description="Low complexity" evidence="1">
    <location>
        <begin position="48"/>
        <end position="77"/>
    </location>
</feature>
<reference evidence="5 6" key="1">
    <citation type="submission" date="2017-11" db="EMBL/GenBank/DDBJ databases">
        <title>De novo assembly and phasing of dikaryotic genomes from two isolates of Puccinia coronata f. sp. avenae, the causal agent of oat crown rust.</title>
        <authorList>
            <person name="Miller M.E."/>
            <person name="Zhang Y."/>
            <person name="Omidvar V."/>
            <person name="Sperschneider J."/>
            <person name="Schwessinger B."/>
            <person name="Raley C."/>
            <person name="Palmer J.M."/>
            <person name="Garnica D."/>
            <person name="Upadhyaya N."/>
            <person name="Rathjen J."/>
            <person name="Taylor J.M."/>
            <person name="Park R.F."/>
            <person name="Dodds P.N."/>
            <person name="Hirsch C.D."/>
            <person name="Kianian S.F."/>
            <person name="Figueroa M."/>
        </authorList>
    </citation>
    <scope>NUCLEOTIDE SEQUENCE [LARGE SCALE GENOMIC DNA]</scope>
    <source>
        <strain evidence="3">12NC29</strain>
        <strain evidence="4">12SD80</strain>
    </source>
</reference>
<evidence type="ECO:0000256" key="2">
    <source>
        <dbReference type="SAM" id="SignalP"/>
    </source>
</evidence>
<evidence type="ECO:0000313" key="4">
    <source>
        <dbReference type="EMBL" id="PLW50930.1"/>
    </source>
</evidence>
<feature type="compositionally biased region" description="Polar residues" evidence="1">
    <location>
        <begin position="82"/>
        <end position="94"/>
    </location>
</feature>
<evidence type="ECO:0000313" key="5">
    <source>
        <dbReference type="Proteomes" id="UP000235388"/>
    </source>
</evidence>
<feature type="region of interest" description="Disordered" evidence="1">
    <location>
        <begin position="37"/>
        <end position="94"/>
    </location>
</feature>
<protein>
    <submittedName>
        <fullName evidence="4">Uncharacterized protein</fullName>
    </submittedName>
</protein>
<evidence type="ECO:0000313" key="3">
    <source>
        <dbReference type="EMBL" id="PLW18972.1"/>
    </source>
</evidence>
<evidence type="ECO:0000313" key="6">
    <source>
        <dbReference type="Proteomes" id="UP000235392"/>
    </source>
</evidence>
<dbReference type="EMBL" id="PGCI01000008">
    <property type="protein sequence ID" value="PLW50930.1"/>
    <property type="molecule type" value="Genomic_DNA"/>
</dbReference>
<accession>A0A2N5VLX1</accession>
<evidence type="ECO:0000256" key="1">
    <source>
        <dbReference type="SAM" id="MobiDB-lite"/>
    </source>
</evidence>
<proteinExistence type="predicted"/>
<dbReference type="OrthoDB" id="2507674at2759"/>
<feature type="chain" id="PRO_5015084041" evidence="2">
    <location>
        <begin position="32"/>
        <end position="194"/>
    </location>
</feature>
<name>A0A2N5VLX1_9BASI</name>
<sequence length="194" mass="19230">MFSANLFSNKQGLCSLLVLSVWISTIGLVQSDDPAPADLTSPVSPQLGQATGGTLPTGTGATSAGTSIDTTTVTSVGKPSGTDPSTSGLLPASGATTGASVGTSLNSTWGSFPASLQDGNGKKIVFPITDPSGRVIFQSVADVPTSKLENSTLSSSKAPGAKKAAKANSGNLLVSSHKSLVASLSMGVVMTLFA</sequence>
<dbReference type="AlphaFoldDB" id="A0A2N5VLX1"/>
<organism evidence="4 6">
    <name type="scientific">Puccinia coronata f. sp. avenae</name>
    <dbReference type="NCBI Taxonomy" id="200324"/>
    <lineage>
        <taxon>Eukaryota</taxon>
        <taxon>Fungi</taxon>
        <taxon>Dikarya</taxon>
        <taxon>Basidiomycota</taxon>
        <taxon>Pucciniomycotina</taxon>
        <taxon>Pucciniomycetes</taxon>
        <taxon>Pucciniales</taxon>
        <taxon>Pucciniaceae</taxon>
        <taxon>Puccinia</taxon>
    </lineage>
</organism>
<comment type="caution">
    <text evidence="4">The sequence shown here is derived from an EMBL/GenBank/DDBJ whole genome shotgun (WGS) entry which is preliminary data.</text>
</comment>
<dbReference type="Proteomes" id="UP000235392">
    <property type="component" value="Unassembled WGS sequence"/>
</dbReference>
<keyword evidence="2" id="KW-0732">Signal</keyword>
<gene>
    <name evidence="3" type="ORF">PCANC_11814</name>
    <name evidence="4" type="ORF">PCASD_01120</name>
</gene>
<keyword evidence="5" id="KW-1185">Reference proteome</keyword>
<feature type="signal peptide" evidence="2">
    <location>
        <begin position="1"/>
        <end position="31"/>
    </location>
</feature>
<dbReference type="Proteomes" id="UP000235388">
    <property type="component" value="Unassembled WGS sequence"/>
</dbReference>